<keyword evidence="2" id="KW-1185">Reference proteome</keyword>
<dbReference type="Proteomes" id="UP001597261">
    <property type="component" value="Unassembled WGS sequence"/>
</dbReference>
<accession>A0ABW4IJ78</accession>
<name>A0ABW4IJ78_9ACTN</name>
<comment type="caution">
    <text evidence="1">The sequence shown here is derived from an EMBL/GenBank/DDBJ whole genome shotgun (WGS) entry which is preliminary data.</text>
</comment>
<proteinExistence type="predicted"/>
<evidence type="ECO:0000313" key="1">
    <source>
        <dbReference type="EMBL" id="MFD1656943.1"/>
    </source>
</evidence>
<dbReference type="RefSeq" id="WP_381077299.1">
    <property type="nucleotide sequence ID" value="NZ_JBHUDX010000004.1"/>
</dbReference>
<sequence length="118" mass="13423">MSAHTSVEYVLDESRRRALSDDLRRMTGYLLAEVRVTRTQWQDGPRWVVLALAVDEQPPFGHREIPLVEGDNHRQIAGLLQAAFPAADWDRAQDYHVTDGILREHLVRLPASLRGDAL</sequence>
<gene>
    <name evidence="1" type="ORF">ACFSL4_01510</name>
</gene>
<protein>
    <submittedName>
        <fullName evidence="1">Uncharacterized protein</fullName>
    </submittedName>
</protein>
<organism evidence="1 2">
    <name type="scientific">Streptomyces caeni</name>
    <dbReference type="NCBI Taxonomy" id="2307231"/>
    <lineage>
        <taxon>Bacteria</taxon>
        <taxon>Bacillati</taxon>
        <taxon>Actinomycetota</taxon>
        <taxon>Actinomycetes</taxon>
        <taxon>Kitasatosporales</taxon>
        <taxon>Streptomycetaceae</taxon>
        <taxon>Streptomyces</taxon>
    </lineage>
</organism>
<evidence type="ECO:0000313" key="2">
    <source>
        <dbReference type="Proteomes" id="UP001597261"/>
    </source>
</evidence>
<dbReference type="EMBL" id="JBHUDX010000004">
    <property type="protein sequence ID" value="MFD1656943.1"/>
    <property type="molecule type" value="Genomic_DNA"/>
</dbReference>
<reference evidence="2" key="1">
    <citation type="journal article" date="2019" name="Int. J. Syst. Evol. Microbiol.">
        <title>The Global Catalogue of Microorganisms (GCM) 10K type strain sequencing project: providing services to taxonomists for standard genome sequencing and annotation.</title>
        <authorList>
            <consortium name="The Broad Institute Genomics Platform"/>
            <consortium name="The Broad Institute Genome Sequencing Center for Infectious Disease"/>
            <person name="Wu L."/>
            <person name="Ma J."/>
        </authorList>
    </citation>
    <scope>NUCLEOTIDE SEQUENCE [LARGE SCALE GENOMIC DNA]</scope>
    <source>
        <strain evidence="2">CGMCC 1.12470</strain>
    </source>
</reference>